<evidence type="ECO:0000313" key="3">
    <source>
        <dbReference type="Proteomes" id="UP000596660"/>
    </source>
</evidence>
<reference evidence="2" key="2">
    <citation type="submission" date="2021-03" db="UniProtKB">
        <authorList>
            <consortium name="EnsemblPlants"/>
        </authorList>
    </citation>
    <scope>IDENTIFICATION</scope>
</reference>
<dbReference type="OMA" id="HTEHEEM"/>
<feature type="region of interest" description="Disordered" evidence="1">
    <location>
        <begin position="135"/>
        <end position="158"/>
    </location>
</feature>
<reference evidence="2" key="1">
    <citation type="journal article" date="2017" name="Nature">
        <title>The genome of Chenopodium quinoa.</title>
        <authorList>
            <person name="Jarvis D.E."/>
            <person name="Ho Y.S."/>
            <person name="Lightfoot D.J."/>
            <person name="Schmoeckel S.M."/>
            <person name="Li B."/>
            <person name="Borm T.J.A."/>
            <person name="Ohyanagi H."/>
            <person name="Mineta K."/>
            <person name="Michell C.T."/>
            <person name="Saber N."/>
            <person name="Kharbatia N.M."/>
            <person name="Rupper R.R."/>
            <person name="Sharp A.R."/>
            <person name="Dally N."/>
            <person name="Boughton B.A."/>
            <person name="Woo Y.H."/>
            <person name="Gao G."/>
            <person name="Schijlen E.G.W.M."/>
            <person name="Guo X."/>
            <person name="Momin A.A."/>
            <person name="Negrao S."/>
            <person name="Al-Babili S."/>
            <person name="Gehring C."/>
            <person name="Roessner U."/>
            <person name="Jung C."/>
            <person name="Murphy K."/>
            <person name="Arold S.T."/>
            <person name="Gojobori T."/>
            <person name="van der Linden C.G."/>
            <person name="van Loo E.N."/>
            <person name="Jellen E.N."/>
            <person name="Maughan P.J."/>
            <person name="Tester M."/>
        </authorList>
    </citation>
    <scope>NUCLEOTIDE SEQUENCE [LARGE SCALE GENOMIC DNA]</scope>
    <source>
        <strain evidence="2">cv. PI 614886</strain>
    </source>
</reference>
<evidence type="ECO:0000256" key="1">
    <source>
        <dbReference type="SAM" id="MobiDB-lite"/>
    </source>
</evidence>
<dbReference type="PANTHER" id="PTHR10015">
    <property type="entry name" value="HEAT SHOCK TRANSCRIPTION FACTOR"/>
    <property type="match status" value="1"/>
</dbReference>
<sequence>MQGFRKVDPDKWEFANELFLKGQKHLLRNIRRRKAASQQHQSTHNLESCVEVGTFGLDVEIDRLRRDKQVLIAELVKLRQQQTHTKTYLQLMEQRLKGTEQKQQQMMNFLARALQNPDFLHQLAQQKERRKELVDEISKKRRRPIKQGPSNSTSTSFGTETAGVLFDVKDEPVDLQDMPQFEDSELDILAMEMSGTPAAIDDTIAIVPQEEDVLHTEHEEMGRDLSTLDDGFWEEFLNKKIEEDSGLLNADEIMEEEDVIVLVERLGELGSRPPP</sequence>
<dbReference type="GO" id="GO:0006357">
    <property type="term" value="P:regulation of transcription by RNA polymerase II"/>
    <property type="evidence" value="ECO:0007669"/>
    <property type="project" value="TreeGrafter"/>
</dbReference>
<proteinExistence type="predicted"/>
<feature type="compositionally biased region" description="Polar residues" evidence="1">
    <location>
        <begin position="148"/>
        <end position="158"/>
    </location>
</feature>
<dbReference type="Gramene" id="AUR62038648-RA">
    <property type="protein sequence ID" value="AUR62038648-RA:cds"/>
    <property type="gene ID" value="AUR62038648"/>
</dbReference>
<dbReference type="GO" id="GO:0005634">
    <property type="term" value="C:nucleus"/>
    <property type="evidence" value="ECO:0007669"/>
    <property type="project" value="TreeGrafter"/>
</dbReference>
<name>A0A803N114_CHEQI</name>
<dbReference type="EnsemblPlants" id="AUR62038648-RA">
    <property type="protein sequence ID" value="AUR62038648-RA:cds"/>
    <property type="gene ID" value="AUR62038648"/>
</dbReference>
<evidence type="ECO:0000313" key="2">
    <source>
        <dbReference type="EnsemblPlants" id="AUR62038648-RA:cds"/>
    </source>
</evidence>
<accession>A0A803N114</accession>
<organism evidence="2 3">
    <name type="scientific">Chenopodium quinoa</name>
    <name type="common">Quinoa</name>
    <dbReference type="NCBI Taxonomy" id="63459"/>
    <lineage>
        <taxon>Eukaryota</taxon>
        <taxon>Viridiplantae</taxon>
        <taxon>Streptophyta</taxon>
        <taxon>Embryophyta</taxon>
        <taxon>Tracheophyta</taxon>
        <taxon>Spermatophyta</taxon>
        <taxon>Magnoliopsida</taxon>
        <taxon>eudicotyledons</taxon>
        <taxon>Gunneridae</taxon>
        <taxon>Pentapetalae</taxon>
        <taxon>Caryophyllales</taxon>
        <taxon>Chenopodiaceae</taxon>
        <taxon>Chenopodioideae</taxon>
        <taxon>Atripliceae</taxon>
        <taxon>Chenopodium</taxon>
    </lineage>
</organism>
<dbReference type="GO" id="GO:0034605">
    <property type="term" value="P:cellular response to heat"/>
    <property type="evidence" value="ECO:0007669"/>
    <property type="project" value="TreeGrafter"/>
</dbReference>
<dbReference type="Proteomes" id="UP000596660">
    <property type="component" value="Unplaced"/>
</dbReference>
<dbReference type="GO" id="GO:0000978">
    <property type="term" value="F:RNA polymerase II cis-regulatory region sequence-specific DNA binding"/>
    <property type="evidence" value="ECO:0007669"/>
    <property type="project" value="TreeGrafter"/>
</dbReference>
<dbReference type="GO" id="GO:0003700">
    <property type="term" value="F:DNA-binding transcription factor activity"/>
    <property type="evidence" value="ECO:0007669"/>
    <property type="project" value="TreeGrafter"/>
</dbReference>
<dbReference type="PANTHER" id="PTHR10015:SF322">
    <property type="entry name" value="HEAT STRESS TRANSCRIPTION FACTOR A-7A"/>
    <property type="match status" value="1"/>
</dbReference>
<dbReference type="SMR" id="A0A803N114"/>
<keyword evidence="3" id="KW-1185">Reference proteome</keyword>
<protein>
    <submittedName>
        <fullName evidence="2">Uncharacterized protein</fullName>
    </submittedName>
</protein>
<dbReference type="AlphaFoldDB" id="A0A803N114"/>